<feature type="region of interest" description="Disordered" evidence="1">
    <location>
        <begin position="1"/>
        <end position="25"/>
    </location>
</feature>
<organism evidence="2 3">
    <name type="scientific">Ilex paraguariensis</name>
    <name type="common">yerba mate</name>
    <dbReference type="NCBI Taxonomy" id="185542"/>
    <lineage>
        <taxon>Eukaryota</taxon>
        <taxon>Viridiplantae</taxon>
        <taxon>Streptophyta</taxon>
        <taxon>Embryophyta</taxon>
        <taxon>Tracheophyta</taxon>
        <taxon>Spermatophyta</taxon>
        <taxon>Magnoliopsida</taxon>
        <taxon>eudicotyledons</taxon>
        <taxon>Gunneridae</taxon>
        <taxon>Pentapetalae</taxon>
        <taxon>asterids</taxon>
        <taxon>campanulids</taxon>
        <taxon>Aquifoliales</taxon>
        <taxon>Aquifoliaceae</taxon>
        <taxon>Ilex</taxon>
    </lineage>
</organism>
<sequence length="101" mass="11388">MESSPLARYTPQNSKKRVFPGGSSSCMEPEVVEISPPISRSSKSNKQKEHWLNQLSLSHYLSPGFHPSLKGAVEYSQAVDKKFLHCLDYDPQGYLILLHLD</sequence>
<proteinExistence type="predicted"/>
<evidence type="ECO:0000313" key="2">
    <source>
        <dbReference type="EMBL" id="CAK9183011.1"/>
    </source>
</evidence>
<protein>
    <submittedName>
        <fullName evidence="2">Uncharacterized protein</fullName>
    </submittedName>
</protein>
<reference evidence="2 3" key="1">
    <citation type="submission" date="2024-02" db="EMBL/GenBank/DDBJ databases">
        <authorList>
            <person name="Vignale AGUSTIN F."/>
            <person name="Sosa J E."/>
            <person name="Modenutti C."/>
        </authorList>
    </citation>
    <scope>NUCLEOTIDE SEQUENCE [LARGE SCALE GENOMIC DNA]</scope>
</reference>
<gene>
    <name evidence="2" type="ORF">ILEXP_LOCUS53247</name>
</gene>
<dbReference type="Proteomes" id="UP001642360">
    <property type="component" value="Unassembled WGS sequence"/>
</dbReference>
<dbReference type="EMBL" id="CAUOFW020008502">
    <property type="protein sequence ID" value="CAK9183011.1"/>
    <property type="molecule type" value="Genomic_DNA"/>
</dbReference>
<comment type="caution">
    <text evidence="2">The sequence shown here is derived from an EMBL/GenBank/DDBJ whole genome shotgun (WGS) entry which is preliminary data.</text>
</comment>
<dbReference type="AlphaFoldDB" id="A0ABC8UPK8"/>
<evidence type="ECO:0000313" key="3">
    <source>
        <dbReference type="Proteomes" id="UP001642360"/>
    </source>
</evidence>
<keyword evidence="3" id="KW-1185">Reference proteome</keyword>
<evidence type="ECO:0000256" key="1">
    <source>
        <dbReference type="SAM" id="MobiDB-lite"/>
    </source>
</evidence>
<accession>A0ABC8UPK8</accession>
<name>A0ABC8UPK8_9AQUA</name>